<evidence type="ECO:0000313" key="2">
    <source>
        <dbReference type="Proteomes" id="UP000541444"/>
    </source>
</evidence>
<dbReference type="Proteomes" id="UP000541444">
    <property type="component" value="Unassembled WGS sequence"/>
</dbReference>
<gene>
    <name evidence="1" type="ORF">GIB67_003019</name>
</gene>
<name>A0A7J7LYU3_9MAGN</name>
<keyword evidence="2" id="KW-1185">Reference proteome</keyword>
<evidence type="ECO:0000313" key="1">
    <source>
        <dbReference type="EMBL" id="KAF6147688.1"/>
    </source>
</evidence>
<dbReference type="AlphaFoldDB" id="A0A7J7LYU3"/>
<feature type="non-terminal residue" evidence="1">
    <location>
        <position position="55"/>
    </location>
</feature>
<reference evidence="1 2" key="1">
    <citation type="journal article" date="2020" name="IScience">
        <title>Genome Sequencing of the Endangered Kingdonia uniflora (Circaeasteraceae, Ranunculales) Reveals Potential Mechanisms of Evolutionary Specialization.</title>
        <authorList>
            <person name="Sun Y."/>
            <person name="Deng T."/>
            <person name="Zhang A."/>
            <person name="Moore M.J."/>
            <person name="Landis J.B."/>
            <person name="Lin N."/>
            <person name="Zhang H."/>
            <person name="Zhang X."/>
            <person name="Huang J."/>
            <person name="Zhang X."/>
            <person name="Sun H."/>
            <person name="Wang H."/>
        </authorList>
    </citation>
    <scope>NUCLEOTIDE SEQUENCE [LARGE SCALE GENOMIC DNA]</scope>
    <source>
        <strain evidence="1">TB1705</strain>
        <tissue evidence="1">Leaf</tissue>
    </source>
</reference>
<sequence length="55" mass="6680">VETLNKIKTTPDKHDEYIITEGYKKLQRLLKPHLYPYRLFLKETLKRKPKKPLKS</sequence>
<protein>
    <submittedName>
        <fullName evidence="1">Uncharacterized protein</fullName>
    </submittedName>
</protein>
<accession>A0A7J7LYU3</accession>
<proteinExistence type="predicted"/>
<dbReference type="EMBL" id="JACGCM010001883">
    <property type="protein sequence ID" value="KAF6147688.1"/>
    <property type="molecule type" value="Genomic_DNA"/>
</dbReference>
<comment type="caution">
    <text evidence="1">The sequence shown here is derived from an EMBL/GenBank/DDBJ whole genome shotgun (WGS) entry which is preliminary data.</text>
</comment>
<organism evidence="1 2">
    <name type="scientific">Kingdonia uniflora</name>
    <dbReference type="NCBI Taxonomy" id="39325"/>
    <lineage>
        <taxon>Eukaryota</taxon>
        <taxon>Viridiplantae</taxon>
        <taxon>Streptophyta</taxon>
        <taxon>Embryophyta</taxon>
        <taxon>Tracheophyta</taxon>
        <taxon>Spermatophyta</taxon>
        <taxon>Magnoliopsida</taxon>
        <taxon>Ranunculales</taxon>
        <taxon>Circaeasteraceae</taxon>
        <taxon>Kingdonia</taxon>
    </lineage>
</organism>